<evidence type="ECO:0000256" key="3">
    <source>
        <dbReference type="ARBA" id="ARBA00022525"/>
    </source>
</evidence>
<dbReference type="AlphaFoldDB" id="A0A0R8P9F9"/>
<organism evidence="4">
    <name type="scientific">Chrysoperla nipponensis</name>
    <name type="common">Green lacewing</name>
    <dbReference type="NCBI Taxonomy" id="413239"/>
    <lineage>
        <taxon>Eukaryota</taxon>
        <taxon>Metazoa</taxon>
        <taxon>Ecdysozoa</taxon>
        <taxon>Arthropoda</taxon>
        <taxon>Hexapoda</taxon>
        <taxon>Insecta</taxon>
        <taxon>Pterygota</taxon>
        <taxon>Neoptera</taxon>
        <taxon>Endopterygota</taxon>
        <taxon>Neuroptera</taxon>
        <taxon>Hemerobiiformia</taxon>
        <taxon>Chrysopidae</taxon>
        <taxon>Chrysopinae</taxon>
        <taxon>Chrysoperla</taxon>
    </lineage>
</organism>
<comment type="subcellular location">
    <subcellularLocation>
        <location evidence="1">Secreted</location>
    </subcellularLocation>
</comment>
<dbReference type="InterPro" id="IPR006170">
    <property type="entry name" value="PBP/GOBP"/>
</dbReference>
<dbReference type="PANTHER" id="PTHR21364">
    <property type="entry name" value="GENERAL ODORANT-BINDING PROTEIN 19A"/>
    <property type="match status" value="1"/>
</dbReference>
<dbReference type="SUPFAM" id="SSF47565">
    <property type="entry name" value="Insect pheromone/odorant-binding proteins"/>
    <property type="match status" value="1"/>
</dbReference>
<comment type="similarity">
    <text evidence="2">Belongs to the PBP/GOBP family.</text>
</comment>
<dbReference type="Gene3D" id="1.10.238.20">
    <property type="entry name" value="Pheromone/general odorant binding protein domain"/>
    <property type="match status" value="1"/>
</dbReference>
<dbReference type="EMBL" id="KP082932">
    <property type="protein sequence ID" value="AKW47224.1"/>
    <property type="molecule type" value="mRNA"/>
</dbReference>
<evidence type="ECO:0000256" key="2">
    <source>
        <dbReference type="ARBA" id="ARBA00008098"/>
    </source>
</evidence>
<evidence type="ECO:0000256" key="1">
    <source>
        <dbReference type="ARBA" id="ARBA00004613"/>
    </source>
</evidence>
<dbReference type="FunFam" id="1.10.238.20:FF:000001">
    <property type="entry name" value="General odorant-binding protein lush"/>
    <property type="match status" value="1"/>
</dbReference>
<dbReference type="CDD" id="cd23992">
    <property type="entry name" value="PBP_GOBP"/>
    <property type="match status" value="1"/>
</dbReference>
<name>A0A0R8P9F9_CHRNP</name>
<dbReference type="Pfam" id="PF01395">
    <property type="entry name" value="PBP_GOBP"/>
    <property type="match status" value="1"/>
</dbReference>
<dbReference type="GO" id="GO:0007608">
    <property type="term" value="P:sensory perception of smell"/>
    <property type="evidence" value="ECO:0007669"/>
    <property type="project" value="UniProtKB-ARBA"/>
</dbReference>
<dbReference type="GO" id="GO:0005549">
    <property type="term" value="F:odorant binding"/>
    <property type="evidence" value="ECO:0007669"/>
    <property type="project" value="InterPro"/>
</dbReference>
<dbReference type="GO" id="GO:0005576">
    <property type="term" value="C:extracellular region"/>
    <property type="evidence" value="ECO:0007669"/>
    <property type="project" value="UniProtKB-SubCell"/>
</dbReference>
<sequence>MIDKMSYRPEVVLFICLITVTNFYYTFALTEAQMASTAKLIRKMCQPKSKATDEQIDNFHKGVFDNDKKMMCYMNCILETMKIIKSGKLDMGAVEQQIPTLPKKYQESTRKSMDECINKVTGEKCEPAYNFAKCIYLSNPEMYFLP</sequence>
<dbReference type="InterPro" id="IPR036728">
    <property type="entry name" value="PBP_GOBP_sf"/>
</dbReference>
<proteinExistence type="evidence at transcript level"/>
<protein>
    <submittedName>
        <fullName evidence="4">Odorant binding protein 3</fullName>
    </submittedName>
</protein>
<evidence type="ECO:0000313" key="4">
    <source>
        <dbReference type="EMBL" id="AKW47224.1"/>
    </source>
</evidence>
<dbReference type="PANTHER" id="PTHR21364:SF2">
    <property type="entry name" value="GENERAL ODORANT-BINDING PROTEIN 19A"/>
    <property type="match status" value="1"/>
</dbReference>
<keyword evidence="3" id="KW-0964">Secreted</keyword>
<reference evidence="4" key="1">
    <citation type="submission" date="2014-10" db="EMBL/GenBank/DDBJ databases">
        <title>Identification and comparison of genes expressed in the antennae of Chrysopa pallens and Chrysoperla sinica.</title>
        <authorList>
            <person name="Li Z."/>
        </authorList>
    </citation>
    <scope>NUCLEOTIDE SEQUENCE</scope>
</reference>
<dbReference type="SMART" id="SM00708">
    <property type="entry name" value="PhBP"/>
    <property type="match status" value="1"/>
</dbReference>
<accession>A0A0R8P9F9</accession>